<keyword evidence="4" id="KW-0442">Lipid degradation</keyword>
<dbReference type="RefSeq" id="XP_028040089.1">
    <property type="nucleotide sequence ID" value="XM_028184288.1"/>
</dbReference>
<evidence type="ECO:0000256" key="7">
    <source>
        <dbReference type="SAM" id="SignalP"/>
    </source>
</evidence>
<dbReference type="FunFam" id="3.40.50.1820:FF:000021">
    <property type="entry name" value="Lipase"/>
    <property type="match status" value="1"/>
</dbReference>
<keyword evidence="6" id="KW-0325">Glycoprotein</keyword>
<keyword evidence="5" id="KW-0443">Lipid metabolism</keyword>
<evidence type="ECO:0000256" key="5">
    <source>
        <dbReference type="ARBA" id="ARBA00023098"/>
    </source>
</evidence>
<dbReference type="OrthoDB" id="9974421at2759"/>
<dbReference type="InterPro" id="IPR006693">
    <property type="entry name" value="AB_hydrolase_lipase"/>
</dbReference>
<proteinExistence type="inferred from homology"/>
<evidence type="ECO:0000256" key="6">
    <source>
        <dbReference type="ARBA" id="ARBA00023180"/>
    </source>
</evidence>
<keyword evidence="3" id="KW-0378">Hydrolase</keyword>
<reference evidence="10" key="1">
    <citation type="submission" date="2025-08" db="UniProtKB">
        <authorList>
            <consortium name="RefSeq"/>
        </authorList>
    </citation>
    <scope>IDENTIFICATION</scope>
    <source>
        <tissue evidence="10">Silk gland</tissue>
    </source>
</reference>
<dbReference type="InterPro" id="IPR029058">
    <property type="entry name" value="AB_hydrolase_fold"/>
</dbReference>
<feature type="domain" description="Partial AB-hydrolase lipase" evidence="8">
    <location>
        <begin position="115"/>
        <end position="166"/>
    </location>
</feature>
<dbReference type="GeneID" id="114250423"/>
<keyword evidence="9" id="KW-1185">Reference proteome</keyword>
<keyword evidence="2 7" id="KW-0732">Signal</keyword>
<dbReference type="SUPFAM" id="SSF53474">
    <property type="entry name" value="alpha/beta-Hydrolases"/>
    <property type="match status" value="1"/>
</dbReference>
<dbReference type="Pfam" id="PF04083">
    <property type="entry name" value="Abhydro_lipase"/>
    <property type="match status" value="1"/>
</dbReference>
<dbReference type="GO" id="GO:0016787">
    <property type="term" value="F:hydrolase activity"/>
    <property type="evidence" value="ECO:0007669"/>
    <property type="project" value="UniProtKB-KW"/>
</dbReference>
<feature type="signal peptide" evidence="7">
    <location>
        <begin position="1"/>
        <end position="19"/>
    </location>
</feature>
<evidence type="ECO:0000256" key="3">
    <source>
        <dbReference type="ARBA" id="ARBA00022801"/>
    </source>
</evidence>
<organism evidence="9 10">
    <name type="scientific">Bombyx mandarina</name>
    <name type="common">Wild silk moth</name>
    <name type="synonym">Wild silkworm</name>
    <dbReference type="NCBI Taxonomy" id="7092"/>
    <lineage>
        <taxon>Eukaryota</taxon>
        <taxon>Metazoa</taxon>
        <taxon>Ecdysozoa</taxon>
        <taxon>Arthropoda</taxon>
        <taxon>Hexapoda</taxon>
        <taxon>Insecta</taxon>
        <taxon>Pterygota</taxon>
        <taxon>Neoptera</taxon>
        <taxon>Endopterygota</taxon>
        <taxon>Lepidoptera</taxon>
        <taxon>Glossata</taxon>
        <taxon>Ditrysia</taxon>
        <taxon>Bombycoidea</taxon>
        <taxon>Bombycidae</taxon>
        <taxon>Bombycinae</taxon>
        <taxon>Bombyx</taxon>
    </lineage>
</organism>
<dbReference type="Proteomes" id="UP000504629">
    <property type="component" value="Unplaced"/>
</dbReference>
<evidence type="ECO:0000313" key="9">
    <source>
        <dbReference type="Proteomes" id="UP000504629"/>
    </source>
</evidence>
<dbReference type="AlphaFoldDB" id="A0A6J2KIQ5"/>
<evidence type="ECO:0000256" key="2">
    <source>
        <dbReference type="ARBA" id="ARBA00022729"/>
    </source>
</evidence>
<dbReference type="PANTHER" id="PTHR11005">
    <property type="entry name" value="LYSOSOMAL ACID LIPASE-RELATED"/>
    <property type="match status" value="1"/>
</dbReference>
<accession>A0A6J2KIQ5</accession>
<evidence type="ECO:0000313" key="10">
    <source>
        <dbReference type="RefSeq" id="XP_028040089.1"/>
    </source>
</evidence>
<evidence type="ECO:0000256" key="1">
    <source>
        <dbReference type="ARBA" id="ARBA00010701"/>
    </source>
</evidence>
<dbReference type="GO" id="GO:0016042">
    <property type="term" value="P:lipid catabolic process"/>
    <property type="evidence" value="ECO:0007669"/>
    <property type="project" value="UniProtKB-KW"/>
</dbReference>
<protein>
    <submittedName>
        <fullName evidence="10">Lipase 3-like</fullName>
    </submittedName>
</protein>
<evidence type="ECO:0000259" key="8">
    <source>
        <dbReference type="Pfam" id="PF04083"/>
    </source>
</evidence>
<gene>
    <name evidence="10" type="primary">LOC114250423</name>
</gene>
<dbReference type="KEGG" id="bman:114250423"/>
<evidence type="ECO:0000256" key="4">
    <source>
        <dbReference type="ARBA" id="ARBA00022963"/>
    </source>
</evidence>
<sequence length="471" mass="52977">MRNFALIVIVIISTNQVGGQLIRYTLSSTSTTVSALIDMFYQLPIFSGPFRVAEEIISSGRGAITGAITSLSGTVIHALGGHLPTLINKTILKHFDDIVADYHAGLGNEDITLSIEKIIEKYNHKVEKHFVTTEDQYCLTLFRIPNKGPAVFLMHGLLGSSDDFVVAGPEGGLAFLLAREGYDVWMGNARGNKHSKQHLILNPSDAIFWDFSWHEIGYYDLPAMIDYVLSSKNTSSLKYIGYSQGTTTFFVMTSERPEYNEKISAMIALSPVAFMTKVRSPIVRLFTPGTPLIYYITKIFGIHEFLPDNNVIRSLKFLLCGTLPLAEILCSNVIFLFTGFGYEQLNVTNLPVLYGHMPAGASVKQIVHFGQGTMSGDFKMFDYGYFNLKLYGNKEPPHYHLYKVVTPVYLFYSDEDWLAHPDDVEKLYSSLGNAKEMYKVPFEPFTHVDFIWGKDVKTLIYEKLKTILLTH</sequence>
<dbReference type="Gene3D" id="3.40.50.1820">
    <property type="entry name" value="alpha/beta hydrolase"/>
    <property type="match status" value="1"/>
</dbReference>
<name>A0A6J2KIQ5_BOMMA</name>
<comment type="similarity">
    <text evidence="1">Belongs to the AB hydrolase superfamily. Lipase family.</text>
</comment>
<feature type="chain" id="PRO_5027034049" evidence="7">
    <location>
        <begin position="20"/>
        <end position="471"/>
    </location>
</feature>